<sequence length="439" mass="51214">MEIRDPVHGSIFYSDQEVAVLDTVEYQRLRAIKQLGYAEFSFPGATHNRYIHSVGVGHLAGETFDSIFKVYPFSKPSVKTRYRQVLRLAALLHDVGHGPLSHTTEQVMPHLSELNIKLYKEQEQYGEEAHTVMNHNRRANHEDYTIKYVTDSTIAETISKQFTDIQPIHVACLIDKALHCPDDFFIDGGVDFRPVLSQLVSSELDVDRMDYLERDSYFCGTNYGKIDVAWLIQNLTFHRRDNRMYLALNRRALYSFDDFLISRHHMHLMVYCHHKSIIYEEMLNRYLTSPDCTFVLPGDIEQYTHYNDYRLHEHLRSVANPWAQRIAQRKPFKVLIEQHNTSESEKPELMKKALESQGMEVIRTSSKARLSKYHTASPEERALQIYVVDQYDRWAQPAPINQTTEIFQRYEGARIIDRIYVAPENIEKADKILKGLNLA</sequence>
<dbReference type="InterPro" id="IPR050135">
    <property type="entry name" value="dGTPase-like"/>
</dbReference>
<dbReference type="InterPro" id="IPR045509">
    <property type="entry name" value="HD_assoc_2"/>
</dbReference>
<proteinExistence type="predicted"/>
<feature type="domain" description="HD/PDEase" evidence="1">
    <location>
        <begin position="45"/>
        <end position="221"/>
    </location>
</feature>
<dbReference type="Proteomes" id="UP000830116">
    <property type="component" value="Chromosome"/>
</dbReference>
<dbReference type="PANTHER" id="PTHR11373">
    <property type="entry name" value="DEOXYNUCLEOSIDE TRIPHOSPHATE TRIPHOSPHOHYDROLASE"/>
    <property type="match status" value="1"/>
</dbReference>
<gene>
    <name evidence="2" type="ORF">MNR06_09990</name>
</gene>
<dbReference type="Pfam" id="PF01966">
    <property type="entry name" value="HD"/>
    <property type="match status" value="1"/>
</dbReference>
<organism evidence="2 3">
    <name type="scientific">Bdellovibrio reynosensis</name>
    <dbReference type="NCBI Taxonomy" id="2835041"/>
    <lineage>
        <taxon>Bacteria</taxon>
        <taxon>Pseudomonadati</taxon>
        <taxon>Bdellovibrionota</taxon>
        <taxon>Bdellovibrionia</taxon>
        <taxon>Bdellovibrionales</taxon>
        <taxon>Pseudobdellovibrionaceae</taxon>
        <taxon>Bdellovibrio</taxon>
    </lineage>
</organism>
<evidence type="ECO:0000313" key="2">
    <source>
        <dbReference type="EMBL" id="UOF00031.1"/>
    </source>
</evidence>
<protein>
    <submittedName>
        <fullName evidence="2">HD domain-containing protein</fullName>
    </submittedName>
</protein>
<dbReference type="InterPro" id="IPR003607">
    <property type="entry name" value="HD/PDEase_dom"/>
</dbReference>
<dbReference type="SUPFAM" id="SSF109604">
    <property type="entry name" value="HD-domain/PDEase-like"/>
    <property type="match status" value="1"/>
</dbReference>
<dbReference type="EMBL" id="CP093442">
    <property type="protein sequence ID" value="UOF00031.1"/>
    <property type="molecule type" value="Genomic_DNA"/>
</dbReference>
<dbReference type="CDD" id="cd00077">
    <property type="entry name" value="HDc"/>
    <property type="match status" value="1"/>
</dbReference>
<accession>A0ABY4C8L5</accession>
<dbReference type="InterPro" id="IPR006674">
    <property type="entry name" value="HD_domain"/>
</dbReference>
<dbReference type="Pfam" id="PF19276">
    <property type="entry name" value="HD_assoc_2"/>
    <property type="match status" value="1"/>
</dbReference>
<dbReference type="Gene3D" id="1.10.3210.10">
    <property type="entry name" value="Hypothetical protein af1432"/>
    <property type="match status" value="1"/>
</dbReference>
<dbReference type="SMART" id="SM00471">
    <property type="entry name" value="HDc"/>
    <property type="match status" value="1"/>
</dbReference>
<evidence type="ECO:0000313" key="3">
    <source>
        <dbReference type="Proteomes" id="UP000830116"/>
    </source>
</evidence>
<dbReference type="PANTHER" id="PTHR11373:SF4">
    <property type="entry name" value="DEOXYNUCLEOSIDE TRIPHOSPHATE TRIPHOSPHOHYDROLASE SAMHD1"/>
    <property type="match status" value="1"/>
</dbReference>
<keyword evidence="3" id="KW-1185">Reference proteome</keyword>
<name>A0ABY4C8L5_9BACT</name>
<dbReference type="RefSeq" id="WP_243535601.1">
    <property type="nucleotide sequence ID" value="NZ_CP093442.1"/>
</dbReference>
<reference evidence="2" key="1">
    <citation type="submission" date="2022-03" db="EMBL/GenBank/DDBJ databases">
        <title>Genome Identification and Characterization of new species Bdellovibrio reynosense LBG001 sp. nov. from a Mexico soil sample.</title>
        <authorList>
            <person name="Camilli A."/>
            <person name="Ajao Y."/>
            <person name="Guo X."/>
        </authorList>
    </citation>
    <scope>NUCLEOTIDE SEQUENCE</scope>
    <source>
        <strain evidence="2">LBG001</strain>
    </source>
</reference>
<evidence type="ECO:0000259" key="1">
    <source>
        <dbReference type="SMART" id="SM00471"/>
    </source>
</evidence>